<evidence type="ECO:0000256" key="1">
    <source>
        <dbReference type="SAM" id="Phobius"/>
    </source>
</evidence>
<keyword evidence="3" id="KW-0675">Receptor</keyword>
<sequence>MYMSFDLLIALLLSLRCESFYREIKETKRLCIGVMALYQEGPLREKARKMLSLIEEEPPRFNVYDMWQVDASIFVKLISLITSLVVTLLQFAFL</sequence>
<proteinExistence type="evidence at transcript level"/>
<keyword evidence="1" id="KW-0472">Membrane</keyword>
<keyword evidence="1" id="KW-0812">Transmembrane</keyword>
<reference evidence="3" key="1">
    <citation type="submission" date="2016-07" db="EMBL/GenBank/DDBJ databases">
        <authorList>
            <person name="Wan K."/>
            <person name="Booth B."/>
            <person name="Spirohn K."/>
            <person name="Hao T."/>
            <person name="Hu Y."/>
            <person name="Calderwood M."/>
            <person name="Hill D."/>
            <person name="Mohr S."/>
            <person name="Vidal M."/>
            <person name="Celniker S."/>
            <person name="Perrimon N."/>
        </authorList>
    </citation>
    <scope>NUCLEOTIDE SEQUENCE</scope>
</reference>
<accession>A0A2K8GKY7</accession>
<feature type="chain" id="PRO_5015004709" evidence="2">
    <location>
        <begin position="20"/>
        <end position="94"/>
    </location>
</feature>
<protein>
    <submittedName>
        <fullName evidence="3">Antennal gustatory receptor 12</fullName>
    </submittedName>
</protein>
<feature type="transmembrane region" description="Helical" evidence="1">
    <location>
        <begin position="73"/>
        <end position="93"/>
    </location>
</feature>
<dbReference type="AlphaFoldDB" id="A0A2K8GKY7"/>
<evidence type="ECO:0000313" key="3">
    <source>
        <dbReference type="EMBL" id="ARO70284.1"/>
    </source>
</evidence>
<gene>
    <name evidence="3" type="primary">GR12</name>
</gene>
<reference evidence="3" key="2">
    <citation type="journal article" date="2017" name="Front. Physiol.">
        <title>Identification and Expression Profiling of Chemosensory Genes in Dendrolimus punctatus Walker.</title>
        <authorList>
            <person name="Zhang S.F."/>
            <person name="Liu H.H."/>
            <person name="Kong X.B."/>
            <person name="Wang H.B."/>
            <person name="Liu F."/>
            <person name="Zhang Z."/>
        </authorList>
    </citation>
    <scope>NUCLEOTIDE SEQUENCE</scope>
</reference>
<dbReference type="EMBL" id="KX585391">
    <property type="protein sequence ID" value="ARO70284.1"/>
    <property type="molecule type" value="mRNA"/>
</dbReference>
<feature type="signal peptide" evidence="2">
    <location>
        <begin position="1"/>
        <end position="19"/>
    </location>
</feature>
<keyword evidence="1" id="KW-1133">Transmembrane helix</keyword>
<name>A0A2K8GKY7_9NEOP</name>
<organism evidence="3">
    <name type="scientific">Dendrolimus punctatus</name>
    <name type="common">masson pine moth</name>
    <dbReference type="NCBI Taxonomy" id="238572"/>
    <lineage>
        <taxon>Eukaryota</taxon>
        <taxon>Metazoa</taxon>
        <taxon>Ecdysozoa</taxon>
        <taxon>Arthropoda</taxon>
        <taxon>Hexapoda</taxon>
        <taxon>Insecta</taxon>
        <taxon>Pterygota</taxon>
        <taxon>Neoptera</taxon>
        <taxon>Endopterygota</taxon>
        <taxon>Lepidoptera</taxon>
        <taxon>Glossata</taxon>
        <taxon>Ditrysia</taxon>
        <taxon>Bombycoidea</taxon>
        <taxon>Lasiocampidae</taxon>
        <taxon>Dendrolimus</taxon>
    </lineage>
</organism>
<keyword evidence="2" id="KW-0732">Signal</keyword>
<evidence type="ECO:0000256" key="2">
    <source>
        <dbReference type="SAM" id="SignalP"/>
    </source>
</evidence>